<dbReference type="Gene3D" id="1.10.3430.10">
    <property type="entry name" value="Ammonium transporter AmtB like domains"/>
    <property type="match status" value="1"/>
</dbReference>
<feature type="transmembrane region" description="Helical" evidence="7">
    <location>
        <begin position="113"/>
        <end position="132"/>
    </location>
</feature>
<evidence type="ECO:0000256" key="3">
    <source>
        <dbReference type="ARBA" id="ARBA00022475"/>
    </source>
</evidence>
<evidence type="ECO:0000256" key="2">
    <source>
        <dbReference type="ARBA" id="ARBA00005914"/>
    </source>
</evidence>
<name>A0A1F7J690_9BACT</name>
<dbReference type="InterPro" id="IPR004937">
    <property type="entry name" value="Urea_transporter"/>
</dbReference>
<feature type="transmembrane region" description="Helical" evidence="7">
    <location>
        <begin position="89"/>
        <end position="107"/>
    </location>
</feature>
<keyword evidence="6 7" id="KW-0472">Membrane</keyword>
<comment type="subcellular location">
    <subcellularLocation>
        <location evidence="1">Cell membrane</location>
        <topology evidence="1">Multi-pass membrane protein</topology>
    </subcellularLocation>
</comment>
<evidence type="ECO:0000256" key="6">
    <source>
        <dbReference type="ARBA" id="ARBA00023136"/>
    </source>
</evidence>
<reference evidence="8 9" key="1">
    <citation type="journal article" date="2016" name="Nat. Commun.">
        <title>Thousands of microbial genomes shed light on interconnected biogeochemical processes in an aquifer system.</title>
        <authorList>
            <person name="Anantharaman K."/>
            <person name="Brown C.T."/>
            <person name="Hug L.A."/>
            <person name="Sharon I."/>
            <person name="Castelle C.J."/>
            <person name="Probst A.J."/>
            <person name="Thomas B.C."/>
            <person name="Singh A."/>
            <person name="Wilkins M.J."/>
            <person name="Karaoz U."/>
            <person name="Brodie E.L."/>
            <person name="Williams K.H."/>
            <person name="Hubbard S.S."/>
            <person name="Banfield J.F."/>
        </authorList>
    </citation>
    <scope>NUCLEOTIDE SEQUENCE [LARGE SCALE GENOMIC DNA]</scope>
</reference>
<evidence type="ECO:0008006" key="10">
    <source>
        <dbReference type="Google" id="ProtNLM"/>
    </source>
</evidence>
<evidence type="ECO:0000256" key="5">
    <source>
        <dbReference type="ARBA" id="ARBA00022989"/>
    </source>
</evidence>
<dbReference type="GO" id="GO:0005886">
    <property type="term" value="C:plasma membrane"/>
    <property type="evidence" value="ECO:0007669"/>
    <property type="project" value="UniProtKB-SubCell"/>
</dbReference>
<evidence type="ECO:0000313" key="9">
    <source>
        <dbReference type="Proteomes" id="UP000178558"/>
    </source>
</evidence>
<accession>A0A1F7J690</accession>
<evidence type="ECO:0000256" key="7">
    <source>
        <dbReference type="SAM" id="Phobius"/>
    </source>
</evidence>
<sequence>MSLLHATLNGFSQVFLQENLIFGALIAIGLAVASPIALLFALIGLTSSLLTAHTLGVKDAVINSGLYSFNGILIGIVSFFFLKQTPTTVIVTVVLSVLGALLFYGFSKNNIPAFTTPFVIAGWVALVVSRYFK</sequence>
<evidence type="ECO:0000256" key="4">
    <source>
        <dbReference type="ARBA" id="ARBA00022692"/>
    </source>
</evidence>
<dbReference type="AlphaFoldDB" id="A0A1F7J690"/>
<evidence type="ECO:0000313" key="8">
    <source>
        <dbReference type="EMBL" id="OGK51106.1"/>
    </source>
</evidence>
<keyword evidence="5 7" id="KW-1133">Transmembrane helix</keyword>
<dbReference type="PANTHER" id="PTHR10464:SF4">
    <property type="entry name" value="UREA TRANSPORTER"/>
    <property type="match status" value="1"/>
</dbReference>
<feature type="transmembrane region" description="Helical" evidence="7">
    <location>
        <begin position="20"/>
        <end position="45"/>
    </location>
</feature>
<organism evidence="8 9">
    <name type="scientific">Candidatus Roizmanbacteria bacterium RIFCSPLOWO2_01_FULL_40_42</name>
    <dbReference type="NCBI Taxonomy" id="1802066"/>
    <lineage>
        <taxon>Bacteria</taxon>
        <taxon>Candidatus Roizmaniibacteriota</taxon>
    </lineage>
</organism>
<proteinExistence type="inferred from homology"/>
<dbReference type="Pfam" id="PF03253">
    <property type="entry name" value="UT"/>
    <property type="match status" value="1"/>
</dbReference>
<keyword evidence="4 7" id="KW-0812">Transmembrane</keyword>
<gene>
    <name evidence="8" type="ORF">A3B50_04890</name>
</gene>
<dbReference type="EMBL" id="MGAQ01000005">
    <property type="protein sequence ID" value="OGK51106.1"/>
    <property type="molecule type" value="Genomic_DNA"/>
</dbReference>
<dbReference type="PANTHER" id="PTHR10464">
    <property type="entry name" value="UREA TRANSPORTER"/>
    <property type="match status" value="1"/>
</dbReference>
<comment type="similarity">
    <text evidence="2">Belongs to the urea transporter family.</text>
</comment>
<dbReference type="Proteomes" id="UP000178558">
    <property type="component" value="Unassembled WGS sequence"/>
</dbReference>
<dbReference type="InterPro" id="IPR029020">
    <property type="entry name" value="Ammonium/urea_transptr"/>
</dbReference>
<dbReference type="GO" id="GO:0015204">
    <property type="term" value="F:urea transmembrane transporter activity"/>
    <property type="evidence" value="ECO:0007669"/>
    <property type="project" value="InterPro"/>
</dbReference>
<protein>
    <recommendedName>
        <fullName evidence="10">Urea transporter</fullName>
    </recommendedName>
</protein>
<comment type="caution">
    <text evidence="8">The sequence shown here is derived from an EMBL/GenBank/DDBJ whole genome shotgun (WGS) entry which is preliminary data.</text>
</comment>
<feature type="transmembrane region" description="Helical" evidence="7">
    <location>
        <begin position="65"/>
        <end position="82"/>
    </location>
</feature>
<keyword evidence="3" id="KW-1003">Cell membrane</keyword>
<evidence type="ECO:0000256" key="1">
    <source>
        <dbReference type="ARBA" id="ARBA00004651"/>
    </source>
</evidence>